<feature type="transmembrane region" description="Helical" evidence="1">
    <location>
        <begin position="50"/>
        <end position="68"/>
    </location>
</feature>
<dbReference type="AlphaFoldDB" id="A0A7C7D5U9"/>
<dbReference type="Proteomes" id="UP000553059">
    <property type="component" value="Unassembled WGS sequence"/>
</dbReference>
<accession>A0A7C7D5U9</accession>
<evidence type="ECO:0000313" key="2">
    <source>
        <dbReference type="EMBL" id="HHY27015.1"/>
    </source>
</evidence>
<dbReference type="EMBL" id="DUTF01000223">
    <property type="protein sequence ID" value="HHY27015.1"/>
    <property type="molecule type" value="Genomic_DNA"/>
</dbReference>
<organism evidence="2 3">
    <name type="scientific">Desulfitobacterium dehalogenans</name>
    <dbReference type="NCBI Taxonomy" id="36854"/>
    <lineage>
        <taxon>Bacteria</taxon>
        <taxon>Bacillati</taxon>
        <taxon>Bacillota</taxon>
        <taxon>Clostridia</taxon>
        <taxon>Eubacteriales</taxon>
        <taxon>Desulfitobacteriaceae</taxon>
        <taxon>Desulfitobacterium</taxon>
    </lineage>
</organism>
<proteinExistence type="predicted"/>
<sequence length="226" mass="25286">MKPELRGKISVLLIISAFIIGSTTQSGFSFGREIFLDLGLPIWTNGRTGFNYVSIISLIILFLGIILAKTEVPRRRVGILILFLIVLSPMLISIIEPVYFKMHKELAAVQYDSKRTHFNVRSSEDNKHIIVQGTVVLTNDGKNPVTLSMKIAADSNIERDWFWQDIILFRGHISEEPGVFTLLPGETQTIPTFSTIPSKNVSSLHGSINGPNLILFMGDEVRRVGY</sequence>
<gene>
    <name evidence="2" type="ORF">GX523_09800</name>
</gene>
<keyword evidence="1" id="KW-1133">Transmembrane helix</keyword>
<feature type="transmembrane region" description="Helical" evidence="1">
    <location>
        <begin position="80"/>
        <end position="100"/>
    </location>
</feature>
<reference evidence="2 3" key="1">
    <citation type="journal article" date="2020" name="Biotechnol. Biofuels">
        <title>New insights from the biogas microbiome by comprehensive genome-resolved metagenomics of nearly 1600 species originating from multiple anaerobic digesters.</title>
        <authorList>
            <person name="Campanaro S."/>
            <person name="Treu L."/>
            <person name="Rodriguez-R L.M."/>
            <person name="Kovalovszki A."/>
            <person name="Ziels R.M."/>
            <person name="Maus I."/>
            <person name="Zhu X."/>
            <person name="Kougias P.G."/>
            <person name="Basile A."/>
            <person name="Luo G."/>
            <person name="Schluter A."/>
            <person name="Konstantinidis K.T."/>
            <person name="Angelidaki I."/>
        </authorList>
    </citation>
    <scope>NUCLEOTIDE SEQUENCE [LARGE SCALE GENOMIC DNA]</scope>
    <source>
        <strain evidence="2">AS05jafATM_4</strain>
    </source>
</reference>
<keyword evidence="1" id="KW-0812">Transmembrane</keyword>
<comment type="caution">
    <text evidence="2">The sequence shown here is derived from an EMBL/GenBank/DDBJ whole genome shotgun (WGS) entry which is preliminary data.</text>
</comment>
<name>A0A7C7D5U9_9FIRM</name>
<protein>
    <submittedName>
        <fullName evidence="2">Uncharacterized protein</fullName>
    </submittedName>
</protein>
<keyword evidence="1" id="KW-0472">Membrane</keyword>
<evidence type="ECO:0000313" key="3">
    <source>
        <dbReference type="Proteomes" id="UP000553059"/>
    </source>
</evidence>
<evidence type="ECO:0000256" key="1">
    <source>
        <dbReference type="SAM" id="Phobius"/>
    </source>
</evidence>